<feature type="region of interest" description="Disordered" evidence="13">
    <location>
        <begin position="916"/>
        <end position="1224"/>
    </location>
</feature>
<feature type="compositionally biased region" description="Acidic residues" evidence="13">
    <location>
        <begin position="1066"/>
        <end position="1078"/>
    </location>
</feature>
<feature type="compositionally biased region" description="Basic and acidic residues" evidence="13">
    <location>
        <begin position="1052"/>
        <end position="1065"/>
    </location>
</feature>
<feature type="compositionally biased region" description="Polar residues" evidence="13">
    <location>
        <begin position="640"/>
        <end position="651"/>
    </location>
</feature>
<evidence type="ECO:0000256" key="9">
    <source>
        <dbReference type="ARBA" id="ARBA00058677"/>
    </source>
</evidence>
<feature type="region of interest" description="Disordered" evidence="13">
    <location>
        <begin position="1"/>
        <end position="233"/>
    </location>
</feature>
<proteinExistence type="evidence at protein level"/>
<feature type="compositionally biased region" description="Pro residues" evidence="13">
    <location>
        <begin position="125"/>
        <end position="145"/>
    </location>
</feature>
<dbReference type="GO" id="GO:0016607">
    <property type="term" value="C:nuclear speck"/>
    <property type="evidence" value="ECO:0007669"/>
    <property type="project" value="UniProtKB-SubCell"/>
</dbReference>
<feature type="compositionally biased region" description="Acidic residues" evidence="13">
    <location>
        <begin position="894"/>
        <end position="904"/>
    </location>
</feature>
<feature type="compositionally biased region" description="Basic and acidic residues" evidence="13">
    <location>
        <begin position="558"/>
        <end position="567"/>
    </location>
</feature>
<gene>
    <name evidence="16 17" type="primary">ylpm1</name>
</gene>
<feature type="compositionally biased region" description="Pro residues" evidence="13">
    <location>
        <begin position="457"/>
        <end position="503"/>
    </location>
</feature>
<feature type="compositionally biased region" description="Polar residues" evidence="13">
    <location>
        <begin position="671"/>
        <end position="686"/>
    </location>
</feature>
<dbReference type="Pfam" id="PF13671">
    <property type="entry name" value="AAA_33"/>
    <property type="match status" value="1"/>
</dbReference>
<protein>
    <recommendedName>
        <fullName evidence="11">YLP motif-containing protein 1</fullName>
    </recommendedName>
    <alternativeName>
        <fullName evidence="12">Nuclear protein ZAP3</fullName>
    </alternativeName>
</protein>
<evidence type="ECO:0000313" key="17">
    <source>
        <dbReference type="ZFIN" id="ZDB-GENE-030131-2196"/>
    </source>
</evidence>
<evidence type="ECO:0000256" key="4">
    <source>
        <dbReference type="ARBA" id="ARBA00022499"/>
    </source>
</evidence>
<keyword evidence="7" id="KW-0804">Transcription</keyword>
<dbReference type="AGR" id="ZFIN:ZDB-GENE-030131-2196"/>
<dbReference type="CTD" id="56252"/>
<keyword evidence="2" id="KW-0488">Methylation</keyword>
<keyword evidence="18" id="KW-1267">Proteomics identification</keyword>
<feature type="compositionally biased region" description="Pro residues" evidence="13">
    <location>
        <begin position="921"/>
        <end position="930"/>
    </location>
</feature>
<feature type="compositionally biased region" description="Polar residues" evidence="13">
    <location>
        <begin position="417"/>
        <end position="426"/>
    </location>
</feature>
<keyword evidence="8" id="KW-0539">Nucleus</keyword>
<feature type="compositionally biased region" description="Pro residues" evidence="13">
    <location>
        <begin position="1482"/>
        <end position="1495"/>
    </location>
</feature>
<dbReference type="RefSeq" id="XP_003200727.2">
    <property type="nucleotide sequence ID" value="XM_003200679.7"/>
</dbReference>
<feature type="domain" description="YLPM1-like spectrin repeat" evidence="14">
    <location>
        <begin position="255"/>
        <end position="373"/>
    </location>
</feature>
<evidence type="ECO:0000256" key="8">
    <source>
        <dbReference type="ARBA" id="ARBA00023242"/>
    </source>
</evidence>
<evidence type="ECO:0000256" key="1">
    <source>
        <dbReference type="ARBA" id="ARBA00004324"/>
    </source>
</evidence>
<dbReference type="SUPFAM" id="SSF52540">
    <property type="entry name" value="P-loop containing nucleoside triphosphate hydrolases"/>
    <property type="match status" value="1"/>
</dbReference>
<dbReference type="InterPro" id="IPR027417">
    <property type="entry name" value="P-loop_NTPase"/>
</dbReference>
<feature type="compositionally biased region" description="Pro residues" evidence="13">
    <location>
        <begin position="29"/>
        <end position="48"/>
    </location>
</feature>
<evidence type="ECO:0000256" key="13">
    <source>
        <dbReference type="SAM" id="MobiDB-lite"/>
    </source>
</evidence>
<feature type="compositionally biased region" description="Basic and acidic residues" evidence="13">
    <location>
        <begin position="709"/>
        <end position="728"/>
    </location>
</feature>
<evidence type="ECO:0000256" key="2">
    <source>
        <dbReference type="ARBA" id="ARBA00022481"/>
    </source>
</evidence>
<dbReference type="Gene3D" id="3.40.50.300">
    <property type="entry name" value="P-loop containing nucleotide triphosphate hydrolases"/>
    <property type="match status" value="1"/>
</dbReference>
<feature type="compositionally biased region" description="Gly residues" evidence="13">
    <location>
        <begin position="1"/>
        <end position="12"/>
    </location>
</feature>
<feature type="compositionally biased region" description="Basic and acidic residues" evidence="13">
    <location>
        <begin position="1158"/>
        <end position="1175"/>
    </location>
</feature>
<feature type="region of interest" description="Disordered" evidence="13">
    <location>
        <begin position="1702"/>
        <end position="1724"/>
    </location>
</feature>
<evidence type="ECO:0000256" key="10">
    <source>
        <dbReference type="ARBA" id="ARBA00065932"/>
    </source>
</evidence>
<keyword evidence="6" id="KW-0805">Transcription regulation</keyword>
<feature type="compositionally biased region" description="Low complexity" evidence="13">
    <location>
        <begin position="73"/>
        <end position="103"/>
    </location>
</feature>
<evidence type="ECO:0000256" key="5">
    <source>
        <dbReference type="ARBA" id="ARBA00022843"/>
    </source>
</evidence>
<dbReference type="FunFam" id="3.40.50.300:FF:000399">
    <property type="entry name" value="YLP motif containing 1"/>
    <property type="match status" value="1"/>
</dbReference>
<feature type="compositionally biased region" description="Basic and acidic residues" evidence="13">
    <location>
        <begin position="770"/>
        <end position="779"/>
    </location>
</feature>
<dbReference type="InterPro" id="IPR026314">
    <property type="entry name" value="YLP_motif_con_p1"/>
</dbReference>
<dbReference type="PANTHER" id="PTHR13413:SF0">
    <property type="entry name" value="YLP MOTIF-CONTAINING PROTEIN 1"/>
    <property type="match status" value="1"/>
</dbReference>
<comment type="subunit">
    <text evidence="10">Interacts with PPP1CA and NCOA5. Forms a complex with ILF2, ILF3, KHDRBS1, RBMX, NCOA5 and PPP1CA.</text>
</comment>
<evidence type="ECO:0000256" key="7">
    <source>
        <dbReference type="ARBA" id="ARBA00023163"/>
    </source>
</evidence>
<feature type="compositionally biased region" description="Basic and acidic residues" evidence="13">
    <location>
        <begin position="1497"/>
        <end position="1510"/>
    </location>
</feature>
<reference evidence="16" key="1">
    <citation type="submission" date="2025-08" db="UniProtKB">
        <authorList>
            <consortium name="RefSeq"/>
        </authorList>
    </citation>
    <scope>IDENTIFICATION</scope>
    <source>
        <strain evidence="16">Tuebingen</strain>
        <tissue evidence="16">Fibroblasts and whole tissue</tissue>
    </source>
</reference>
<feature type="compositionally biased region" description="Basic and acidic residues" evidence="13">
    <location>
        <begin position="1427"/>
        <end position="1481"/>
    </location>
</feature>
<feature type="compositionally biased region" description="Polar residues" evidence="13">
    <location>
        <begin position="1210"/>
        <end position="1222"/>
    </location>
</feature>
<name>A0A8M1RP34_DANRE</name>
<evidence type="ECO:0000313" key="15">
    <source>
        <dbReference type="Proteomes" id="UP000000437"/>
    </source>
</evidence>
<dbReference type="Proteomes" id="UP000000437">
    <property type="component" value="Chromosome 20"/>
</dbReference>
<feature type="compositionally biased region" description="Pro residues" evidence="13">
    <location>
        <begin position="514"/>
        <end position="527"/>
    </location>
</feature>
<dbReference type="Pfam" id="PF26583">
    <property type="entry name" value="Spectrin_YLPM1"/>
    <property type="match status" value="1"/>
</dbReference>
<evidence type="ECO:0000313" key="16">
    <source>
        <dbReference type="RefSeq" id="XP_003200727.2"/>
    </source>
</evidence>
<feature type="compositionally biased region" description="Basic and acidic residues" evidence="13">
    <location>
        <begin position="1372"/>
        <end position="1420"/>
    </location>
</feature>
<dbReference type="GeneID" id="561348"/>
<dbReference type="KEGG" id="dre:561348"/>
<keyword evidence="15" id="KW-1185">Reference proteome</keyword>
<feature type="compositionally biased region" description="Basic and acidic residues" evidence="13">
    <location>
        <begin position="982"/>
        <end position="993"/>
    </location>
</feature>
<comment type="subcellular location">
    <subcellularLocation>
        <location evidence="1">Nucleus speckle</location>
    </subcellularLocation>
</comment>
<evidence type="ECO:0000259" key="14">
    <source>
        <dbReference type="Pfam" id="PF26583"/>
    </source>
</evidence>
<feature type="compositionally biased region" description="Basic and acidic residues" evidence="13">
    <location>
        <begin position="836"/>
        <end position="858"/>
    </location>
</feature>
<evidence type="ECO:0000256" key="11">
    <source>
        <dbReference type="ARBA" id="ARBA00068971"/>
    </source>
</evidence>
<dbReference type="ZFIN" id="ZDB-GENE-030131-2196">
    <property type="gene designation" value="ylpm1"/>
</dbReference>
<feature type="compositionally biased region" description="Low complexity" evidence="13">
    <location>
        <begin position="629"/>
        <end position="639"/>
    </location>
</feature>
<dbReference type="OrthoDB" id="513595at2759"/>
<feature type="region of interest" description="Disordered" evidence="13">
    <location>
        <begin position="389"/>
        <end position="904"/>
    </location>
</feature>
<feature type="compositionally biased region" description="Basic and acidic residues" evidence="13">
    <location>
        <begin position="1079"/>
        <end position="1149"/>
    </location>
</feature>
<evidence type="ECO:0000256" key="6">
    <source>
        <dbReference type="ARBA" id="ARBA00023015"/>
    </source>
</evidence>
<feature type="compositionally biased region" description="Basic and acidic residues" evidence="13">
    <location>
        <begin position="877"/>
        <end position="893"/>
    </location>
</feature>
<feature type="compositionally biased region" description="Polar residues" evidence="13">
    <location>
        <begin position="433"/>
        <end position="445"/>
    </location>
</feature>
<accession>A0A8M1RP34</accession>
<dbReference type="PANTHER" id="PTHR13413">
    <property type="entry name" value="YLP MOTIF CONTAINING PROTEIN NUCLEAR PROTEIN ZAP"/>
    <property type="match status" value="1"/>
</dbReference>
<organism evidence="15 16">
    <name type="scientific">Danio rerio</name>
    <name type="common">Zebrafish</name>
    <name type="synonym">Brachydanio rerio</name>
    <dbReference type="NCBI Taxonomy" id="7955"/>
    <lineage>
        <taxon>Eukaryota</taxon>
        <taxon>Metazoa</taxon>
        <taxon>Chordata</taxon>
        <taxon>Craniata</taxon>
        <taxon>Vertebrata</taxon>
        <taxon>Euteleostomi</taxon>
        <taxon>Actinopterygii</taxon>
        <taxon>Neopterygii</taxon>
        <taxon>Teleostei</taxon>
        <taxon>Ostariophysi</taxon>
        <taxon>Cypriniformes</taxon>
        <taxon>Danionidae</taxon>
        <taxon>Danioninae</taxon>
        <taxon>Danio</taxon>
    </lineage>
</organism>
<feature type="compositionally biased region" description="Polar residues" evidence="13">
    <location>
        <begin position="222"/>
        <end position="232"/>
    </location>
</feature>
<keyword evidence="4" id="KW-1017">Isopeptide bond</keyword>
<feature type="compositionally biased region" description="Polar residues" evidence="13">
    <location>
        <begin position="738"/>
        <end position="760"/>
    </location>
</feature>
<feature type="compositionally biased region" description="Low complexity" evidence="13">
    <location>
        <begin position="146"/>
        <end position="156"/>
    </location>
</feature>
<evidence type="ECO:0000256" key="3">
    <source>
        <dbReference type="ARBA" id="ARBA00022491"/>
    </source>
</evidence>
<feature type="region of interest" description="Disordered" evidence="13">
    <location>
        <begin position="1372"/>
        <end position="1519"/>
    </location>
</feature>
<keyword evidence="3" id="KW-0678">Repressor</keyword>
<comment type="function">
    <text evidence="9">Plays a role in the reduction of telomerase activity during differentiation of embryonic stem cells by binding to the core promoter of TERT and controlling its down-regulation.</text>
</comment>
<evidence type="ECO:0000256" key="12">
    <source>
        <dbReference type="ARBA" id="ARBA00083294"/>
    </source>
</evidence>
<sequence length="1829" mass="204721">MHPSWGGFGGGHQPPPHFGPRPHQFRAAQPPPPTTAPPPQPAGAPPPGGGGFAGYGAPSFPPSNFSSLHEQHLQQMQQLQQLHQKQLQSVLHHSGNNSNSPSPYWQAGGAGPAAPPNSFQAAGPQPQPPPPEVKPPAPEPPPPAPAASKPPAASTPQEQQEYWYQQHLQNLQKLKNEKAKQNQGSFNESHASAPPPPVEPPKSTPPPPPPKEEPPPPPPPDESQSSSVNNTGDPAEAARLQQLQVAAAQWQQVQHQRASFQYQALMQEHAQLQQILQQYQQVIQQPAHLQTMPFEMQLQHYEMQQQRFAPLYQEWERHFNLWLEQFQMYPHKDQLHDYEAQWRQWQEQMNSTSAHLQERVTTLRAMQHQYGSSYGMMGSYGQQSPNVQMGPNGNMNLVGPGTPSMPPPVTMDAMPAPSTQGPSQSGPVVPQGHSPSDLESISETCKTGLPPGHGVRPPGPGVRPPGPGVRPPGPGVRPPGPGVRPPGPGVRPPGPGVGPPGPGAGPGVGQPRPGVRPPGPGVGPPGPQGVRPYGPGGRPPGPGVRPSGPGSGPPGPHGRFDGPRFEGPRGPQFEQPPQQRFSGPPRFDAGQRFSQPPRGNPPFPGAPARLENPPRQNTPTRFERPPVASQQTGSGQQSSPVTGNQTKQQSAKPEAKPVPPSYTDPDKAKSPLSQSTQKENNSSAPSMTDDLVDSVDGFFIQSGPIPQTKDSDKTDADSAKQDKTKEVTTKPSAPTDAPDTTNKNSNLQPPKTSHTANGPPQQVKPPQNKFKPDTPKETPRMLPMMNQQVPPQMARGRGRGQIPMPLRGRGRARGRGQYGGPMADPNFQREIEEDSYDHQEPGNASHGEDQDRIWRDPSLDGPEEIDQEAPLEIWQPEEEHFPEEYPEDTHQDENWEEEPQDYWEEEDPYWAEQRPAMRARPPFPPGGPRRPPFHPRFMLQGPRRPPPPGSLQHNPLGPPPFRPRGGVVPRFRRGLGPWGPLPRHDMMERDLRRPPAPHEIIAREPAGPHGYEEEIDREPAWPHPRGRGIRRPPLPPHEMGRGIRRPPMRPAMPRERWHGPPPHEEENYEEEYPYGAEDDVYRRPPHEYNEDYEHGDEYYGSREEWDGEQPERDYPPHRPPERVREDPWLEERERSFPYEEDRYREERRGPFYPDDPPYQDRDREPPFHSRSDWERPPPPPPPERGYSRSLSETDYEHKLDPLASLPAPQATDSPLDESSPSATKAVLALSQRQHEIILKAAQELKMIRELQETKKALGEVSTTESAGLPSELPAGILGLEIPPEVKSALQATNLLSETGQTFNAGLSSNQSTDFLSSTAPTASFIAKTVDYAHGRDGGSTVERISYGERVLLRPAPAPSERSYEKELLGHRDPYYDRRSDPYAARDYDREWERDPYREKPTLDYERDRYERDRYLRDERASLGPRPTYREREREHSSRSSRDRELYNRPSYERSSYERSLEHYEHGSSSYGERRSYPDERQPPPTSLPPSAPVAPPVEKKPEIKNAEDILKPPGRSSRPDRIVVIMRGLPGSGKSHVAKLIRDKEVECGGAPPRVLGLDDYFMTEVEKIEKDPDSGKRIKTKVLEYEYEPEMEDTYRSSMLKTFKKTLDDGFFPFIILDAINDKVKYFDQFWSAAKTKGFEVYLAEITTDQQTCAKRNIHGRTLKDISKLSGGWESAPPHMVRLDIRSLLQDAAIEDVEMEDFNPSDEPKAEVKNDDDETDLGYVPKSKWEMDTSEAKLDKLDGLVGGGKRKRDAGLSGMEDFLQLPDDYATRMSEPGKKRVRWADLEEQKDVDRKRAIGFVVGQTDWEKITDESGQIAQRALNRTKYF</sequence>
<feature type="compositionally biased region" description="Pro residues" evidence="13">
    <location>
        <begin position="193"/>
        <end position="221"/>
    </location>
</feature>
<dbReference type="InterPro" id="IPR058903">
    <property type="entry name" value="Spectrin_YLPM1-like"/>
</dbReference>
<evidence type="ECO:0007829" key="18">
    <source>
        <dbReference type="PeptideAtlas" id="A0A8M1RP34"/>
    </source>
</evidence>
<keyword evidence="5" id="KW-0832">Ubl conjugation</keyword>